<dbReference type="Proteomes" id="UP001438707">
    <property type="component" value="Unassembled WGS sequence"/>
</dbReference>
<organism evidence="1 2">
    <name type="scientific">Apatococcus lobatus</name>
    <dbReference type="NCBI Taxonomy" id="904363"/>
    <lineage>
        <taxon>Eukaryota</taxon>
        <taxon>Viridiplantae</taxon>
        <taxon>Chlorophyta</taxon>
        <taxon>core chlorophytes</taxon>
        <taxon>Trebouxiophyceae</taxon>
        <taxon>Chlorellales</taxon>
        <taxon>Chlorellaceae</taxon>
        <taxon>Apatococcus</taxon>
    </lineage>
</organism>
<proteinExistence type="predicted"/>
<keyword evidence="2" id="KW-1185">Reference proteome</keyword>
<gene>
    <name evidence="1" type="ORF">WJX74_008883</name>
</gene>
<accession>A0AAW1RF92</accession>
<evidence type="ECO:0000313" key="1">
    <source>
        <dbReference type="EMBL" id="KAK9832399.1"/>
    </source>
</evidence>
<evidence type="ECO:0000313" key="2">
    <source>
        <dbReference type="Proteomes" id="UP001438707"/>
    </source>
</evidence>
<dbReference type="EMBL" id="JALJOS010000012">
    <property type="protein sequence ID" value="KAK9832399.1"/>
    <property type="molecule type" value="Genomic_DNA"/>
</dbReference>
<sequence length="457" mass="51170">MVFQFHLLLAEAFGKYRNEAGSGVANLLSTGRVAADKPGGIERFQQHAIKDVLSAVSLTQGFMMNMRNIDWYLVQSPGANVEGDPQTFPGPEDASPDAIRAQVAERAHLSPTSTVLIHVACRWRDLRDLTSLPNGDLELKIVDQPAGAQISKAGATAGGEQRLPAEKVTSVSIARRWAPVSEQLDGALYEQLVDTDEFIWVEEFGHFWKEEEQNLAQVQLNLLPCIREPSESYAHGRELVQHIVRRMPGYVAKAPAMPTVSIFCNETVLSESETERKARPDLAYCGFEKEVDSKDQYKHVRLIAEYKPFSSYSEGEYEDEVGEIIRRCRCALNVGRDPFVLPALVTDNRYIRAYLVRDSKDAKLQHIWKAKRLPLCVERGTAHPSAPLPLDTSSAGFKELAFLLWLSEALRLRAEAEHQDLWLRPGQQVHVKSSQGRQSASFQIEAVLQQRTCFSAT</sequence>
<reference evidence="1 2" key="1">
    <citation type="journal article" date="2024" name="Nat. Commun.">
        <title>Phylogenomics reveals the evolutionary origins of lichenization in chlorophyte algae.</title>
        <authorList>
            <person name="Puginier C."/>
            <person name="Libourel C."/>
            <person name="Otte J."/>
            <person name="Skaloud P."/>
            <person name="Haon M."/>
            <person name="Grisel S."/>
            <person name="Petersen M."/>
            <person name="Berrin J.G."/>
            <person name="Delaux P.M."/>
            <person name="Dal Grande F."/>
            <person name="Keller J."/>
        </authorList>
    </citation>
    <scope>NUCLEOTIDE SEQUENCE [LARGE SCALE GENOMIC DNA]</scope>
    <source>
        <strain evidence="1 2">SAG 2145</strain>
    </source>
</reference>
<comment type="caution">
    <text evidence="1">The sequence shown here is derived from an EMBL/GenBank/DDBJ whole genome shotgun (WGS) entry which is preliminary data.</text>
</comment>
<dbReference type="AlphaFoldDB" id="A0AAW1RF92"/>
<protein>
    <submittedName>
        <fullName evidence="1">Uncharacterized protein</fullName>
    </submittedName>
</protein>
<name>A0AAW1RF92_9CHLO</name>